<evidence type="ECO:0000313" key="3">
    <source>
        <dbReference type="EMBL" id="ALU29350.1"/>
    </source>
</evidence>
<organism evidence="4 5">
    <name type="scientific">Sulfolobus acidocaldarius</name>
    <dbReference type="NCBI Taxonomy" id="2285"/>
    <lineage>
        <taxon>Archaea</taxon>
        <taxon>Thermoproteota</taxon>
        <taxon>Thermoprotei</taxon>
        <taxon>Sulfolobales</taxon>
        <taxon>Sulfolobaceae</taxon>
        <taxon>Sulfolobus</taxon>
    </lineage>
</organism>
<dbReference type="GO" id="GO:0016740">
    <property type="term" value="F:transferase activity"/>
    <property type="evidence" value="ECO:0007669"/>
    <property type="project" value="UniProtKB-KW"/>
</dbReference>
<dbReference type="STRING" id="1435377.SUSAZ_01365"/>
<dbReference type="PANTHER" id="PTHR42824:SF1">
    <property type="entry name" value="GLUTAMINE AMIDOTRANSFERASE YAFJ-RELATED"/>
    <property type="match status" value="1"/>
</dbReference>
<dbReference type="EMBL" id="CP013695">
    <property type="protein sequence ID" value="ALU32079.1"/>
    <property type="molecule type" value="Genomic_DNA"/>
</dbReference>
<evidence type="ECO:0000256" key="1">
    <source>
        <dbReference type="ARBA" id="ARBA00022962"/>
    </source>
</evidence>
<protein>
    <submittedName>
        <fullName evidence="4">Glutamine amidotransferase</fullName>
    </submittedName>
</protein>
<dbReference type="GeneID" id="14550800"/>
<dbReference type="OrthoDB" id="350529at2157"/>
<dbReference type="AlphaFoldDB" id="A0A0U3HAS8"/>
<dbReference type="RefSeq" id="WP_011277188.1">
    <property type="nucleotide sequence ID" value="NZ_BHWZ01000001.1"/>
</dbReference>
<dbReference type="OMA" id="PYTDSYM"/>
<dbReference type="PaxDb" id="1435377-SUSAZ_01365"/>
<sequence>MCRLLGFSVKGEVDHKALKSLIDAARNDVFSRYLNHPHGWGISAIIYRDNKPRVLHFKSPIPIYDDPTFYDIASLLKGDRVIGMIHVRRAGKGFLLGVRHNHPYHVRTKNLDIYFAHNGSISRKAFEDPNYPSTDSYLFLQEIIKNIDRNNLDVKRAYEETIIKLSEFSVTLNSILLSLSNEDVSLLVGHYYNKNKMRDVEDYYKMYRYENYVFSSTVMYYYGVKGEELRQGSVIEI</sequence>
<dbReference type="SUPFAM" id="SSF56235">
    <property type="entry name" value="N-terminal nucleophile aminohydrolases (Ntn hydrolases)"/>
    <property type="match status" value="1"/>
</dbReference>
<reference evidence="5 6" key="1">
    <citation type="submission" date="2015-12" db="EMBL/GenBank/DDBJ databases">
        <title>A stable core within a dynamic pangenome in Sulfolobus acidocaldarius.</title>
        <authorList>
            <person name="Anderson R."/>
            <person name="Kouris A."/>
            <person name="Seward C."/>
            <person name="Campbell K."/>
            <person name="Whitaker R."/>
        </authorList>
    </citation>
    <scope>NUCLEOTIDE SEQUENCE [LARGE SCALE GENOMIC DNA]</scope>
    <source>
        <strain evidence="3 6">GG12-C01-09</strain>
        <strain evidence="4 5">NG05B_CO5_07</strain>
    </source>
</reference>
<feature type="domain" description="Glutamine amidotransferase type-2" evidence="2">
    <location>
        <begin position="2"/>
        <end position="237"/>
    </location>
</feature>
<dbReference type="InterPro" id="IPR026869">
    <property type="entry name" value="EgtC-like"/>
</dbReference>
<keyword evidence="1 4" id="KW-0315">Glutamine amidotransferase</keyword>
<evidence type="ECO:0000313" key="4">
    <source>
        <dbReference type="EMBL" id="ALU32079.1"/>
    </source>
</evidence>
<gene>
    <name evidence="3" type="ORF">ATY89_04930</name>
    <name evidence="4" type="ORF">ATZ20_07955</name>
</gene>
<evidence type="ECO:0000313" key="5">
    <source>
        <dbReference type="Proteomes" id="UP000060043"/>
    </source>
</evidence>
<dbReference type="PANTHER" id="PTHR42824">
    <property type="entry name" value="GLUTAMINE AMIDOTRANSFERASE"/>
    <property type="match status" value="1"/>
</dbReference>
<dbReference type="EMBL" id="CP013694">
    <property type="protein sequence ID" value="ALU29350.1"/>
    <property type="molecule type" value="Genomic_DNA"/>
</dbReference>
<evidence type="ECO:0000259" key="2">
    <source>
        <dbReference type="PROSITE" id="PS51278"/>
    </source>
</evidence>
<dbReference type="Proteomes" id="UP000060043">
    <property type="component" value="Chromosome"/>
</dbReference>
<accession>A0A0U3HAS8</accession>
<dbReference type="InterPro" id="IPR017932">
    <property type="entry name" value="GATase_2_dom"/>
</dbReference>
<dbReference type="Gene3D" id="3.60.20.10">
    <property type="entry name" value="Glutamine Phosphoribosylpyrophosphate, subunit 1, domain 1"/>
    <property type="match status" value="1"/>
</dbReference>
<dbReference type="InterPro" id="IPR029055">
    <property type="entry name" value="Ntn_hydrolases_N"/>
</dbReference>
<dbReference type="PROSITE" id="PS51278">
    <property type="entry name" value="GATASE_TYPE_2"/>
    <property type="match status" value="1"/>
</dbReference>
<dbReference type="Pfam" id="PF13230">
    <property type="entry name" value="GATase_4"/>
    <property type="match status" value="1"/>
</dbReference>
<evidence type="ECO:0000313" key="6">
    <source>
        <dbReference type="Proteomes" id="UP000065473"/>
    </source>
</evidence>
<dbReference type="Proteomes" id="UP000065473">
    <property type="component" value="Chromosome"/>
</dbReference>
<name>A0A0U3HAS8_9CREN</name>
<proteinExistence type="predicted"/>
<keyword evidence="4" id="KW-0808">Transferase</keyword>